<dbReference type="EMBL" id="OZ034813">
    <property type="protein sequence ID" value="CAL1356666.1"/>
    <property type="molecule type" value="Genomic_DNA"/>
</dbReference>
<name>A0AAV2CKE5_9ROSI</name>
<reference evidence="2 3" key="1">
    <citation type="submission" date="2024-04" db="EMBL/GenBank/DDBJ databases">
        <authorList>
            <person name="Fracassetti M."/>
        </authorList>
    </citation>
    <scope>NUCLEOTIDE SEQUENCE [LARGE SCALE GENOMIC DNA]</scope>
</reference>
<feature type="region of interest" description="Disordered" evidence="1">
    <location>
        <begin position="37"/>
        <end position="60"/>
    </location>
</feature>
<gene>
    <name evidence="2" type="ORF">LTRI10_LOCUS4347</name>
</gene>
<proteinExistence type="predicted"/>
<evidence type="ECO:0000313" key="3">
    <source>
        <dbReference type="Proteomes" id="UP001497516"/>
    </source>
</evidence>
<evidence type="ECO:0000256" key="1">
    <source>
        <dbReference type="SAM" id="MobiDB-lite"/>
    </source>
</evidence>
<dbReference type="Proteomes" id="UP001497516">
    <property type="component" value="Chromosome 1"/>
</dbReference>
<evidence type="ECO:0000313" key="2">
    <source>
        <dbReference type="EMBL" id="CAL1356666.1"/>
    </source>
</evidence>
<sequence>MFTRPRERPVWPCDILREQTRAEQQIDTAVQVAGLAVPHSPRADTGRRKSHTAVPPWPCKKPGIRLSDTVRFASHGQLGRPHGRATLPV</sequence>
<keyword evidence="3" id="KW-1185">Reference proteome</keyword>
<dbReference type="AlphaFoldDB" id="A0AAV2CKE5"/>
<organism evidence="2 3">
    <name type="scientific">Linum trigynum</name>
    <dbReference type="NCBI Taxonomy" id="586398"/>
    <lineage>
        <taxon>Eukaryota</taxon>
        <taxon>Viridiplantae</taxon>
        <taxon>Streptophyta</taxon>
        <taxon>Embryophyta</taxon>
        <taxon>Tracheophyta</taxon>
        <taxon>Spermatophyta</taxon>
        <taxon>Magnoliopsida</taxon>
        <taxon>eudicotyledons</taxon>
        <taxon>Gunneridae</taxon>
        <taxon>Pentapetalae</taxon>
        <taxon>rosids</taxon>
        <taxon>fabids</taxon>
        <taxon>Malpighiales</taxon>
        <taxon>Linaceae</taxon>
        <taxon>Linum</taxon>
    </lineage>
</organism>
<protein>
    <submittedName>
        <fullName evidence="2">Uncharacterized protein</fullName>
    </submittedName>
</protein>
<accession>A0AAV2CKE5</accession>